<sequence length="168" mass="18354">MAGPGVEPFEKIVALLNYPMFVVTTRSGGPDAMRAGCLVGFASQTSIHPPRFLIGLSRRNHTFRVAGDATHLAVHVFDRDHLDVVELFGSQTGDKVDKFERCAWHSGPEHMPILDDAAAWFVGSIVDRFGLGDHVGHLLAPVDGKAPEELEEWVSFGDVHHLQPGHEA</sequence>
<proteinExistence type="inferred from homology"/>
<dbReference type="EMBL" id="CSTD01000001">
    <property type="protein sequence ID" value="CPR06996.1"/>
    <property type="molecule type" value="Genomic_DNA"/>
</dbReference>
<dbReference type="GO" id="GO:0010181">
    <property type="term" value="F:FMN binding"/>
    <property type="evidence" value="ECO:0007669"/>
    <property type="project" value="InterPro"/>
</dbReference>
<comment type="similarity">
    <text evidence="1">Belongs to the non-flavoprotein flavin reductase family.</text>
</comment>
<dbReference type="PANTHER" id="PTHR30466:SF15">
    <property type="entry name" value="POSSIBLE OXIDOREDUCTASE"/>
    <property type="match status" value="1"/>
</dbReference>
<evidence type="ECO:0000256" key="1">
    <source>
        <dbReference type="ARBA" id="ARBA00008898"/>
    </source>
</evidence>
<name>A0A0U0W4B3_MYCBE</name>
<dbReference type="InterPro" id="IPR002563">
    <property type="entry name" value="Flavin_Rdtase-like_dom"/>
</dbReference>
<gene>
    <name evidence="4" type="ORF">BN971_00908</name>
</gene>
<dbReference type="InterPro" id="IPR012349">
    <property type="entry name" value="Split_barrel_FMN-bd"/>
</dbReference>
<dbReference type="SUPFAM" id="SSF50475">
    <property type="entry name" value="FMN-binding split barrel"/>
    <property type="match status" value="1"/>
</dbReference>
<keyword evidence="2" id="KW-0560">Oxidoreductase</keyword>
<evidence type="ECO:0000256" key="2">
    <source>
        <dbReference type="ARBA" id="ARBA00023002"/>
    </source>
</evidence>
<dbReference type="PANTHER" id="PTHR30466">
    <property type="entry name" value="FLAVIN REDUCTASE"/>
    <property type="match status" value="1"/>
</dbReference>
<dbReference type="InterPro" id="IPR050268">
    <property type="entry name" value="NADH-dep_flavin_reductase"/>
</dbReference>
<dbReference type="GO" id="GO:0042602">
    <property type="term" value="F:riboflavin reductase (NADPH) activity"/>
    <property type="evidence" value="ECO:0007669"/>
    <property type="project" value="TreeGrafter"/>
</dbReference>
<dbReference type="Proteomes" id="UP000198875">
    <property type="component" value="Unassembled WGS sequence"/>
</dbReference>
<dbReference type="RefSeq" id="WP_085181591.1">
    <property type="nucleotide sequence ID" value="NZ_CSTD01000001.1"/>
</dbReference>
<dbReference type="Pfam" id="PF01613">
    <property type="entry name" value="Flavin_Reduct"/>
    <property type="match status" value="1"/>
</dbReference>
<dbReference type="Gene3D" id="2.30.110.10">
    <property type="entry name" value="Electron Transport, Fmn-binding Protein, Chain A"/>
    <property type="match status" value="1"/>
</dbReference>
<feature type="domain" description="Flavin reductase like" evidence="3">
    <location>
        <begin position="13"/>
        <end position="167"/>
    </location>
</feature>
<dbReference type="SMART" id="SM00903">
    <property type="entry name" value="Flavin_Reduct"/>
    <property type="match status" value="1"/>
</dbReference>
<evidence type="ECO:0000313" key="5">
    <source>
        <dbReference type="Proteomes" id="UP000198875"/>
    </source>
</evidence>
<reference evidence="4 5" key="1">
    <citation type="submission" date="2015-03" db="EMBL/GenBank/DDBJ databases">
        <authorList>
            <person name="Murphy D."/>
        </authorList>
    </citation>
    <scope>NUCLEOTIDE SEQUENCE [LARGE SCALE GENOMIC DNA]</scope>
    <source>
        <strain evidence="4 5">DSM 44277</strain>
    </source>
</reference>
<evidence type="ECO:0000313" key="4">
    <source>
        <dbReference type="EMBL" id="CPR06996.1"/>
    </source>
</evidence>
<organism evidence="4 5">
    <name type="scientific">Mycobacterium bohemicum DSM 44277</name>
    <dbReference type="NCBI Taxonomy" id="1236609"/>
    <lineage>
        <taxon>Bacteria</taxon>
        <taxon>Bacillati</taxon>
        <taxon>Actinomycetota</taxon>
        <taxon>Actinomycetes</taxon>
        <taxon>Mycobacteriales</taxon>
        <taxon>Mycobacteriaceae</taxon>
        <taxon>Mycobacterium</taxon>
    </lineage>
</organism>
<dbReference type="OrthoDB" id="3176898at2"/>
<evidence type="ECO:0000259" key="3">
    <source>
        <dbReference type="SMART" id="SM00903"/>
    </source>
</evidence>
<accession>A0A0U0W4B3</accession>
<protein>
    <submittedName>
        <fullName evidence="4">Oxidoreductase</fullName>
    </submittedName>
</protein>
<dbReference type="AlphaFoldDB" id="A0A0U0W4B3"/>